<comment type="similarity">
    <text evidence="9">Belongs to the protein kinase superfamily. STE Ser/Thr protein kinase family. COT1 subfamily.</text>
</comment>
<feature type="binding site" evidence="11">
    <location>
        <position position="825"/>
    </location>
    <ligand>
        <name>ATP</name>
        <dbReference type="ChEBI" id="CHEBI:30616"/>
    </ligand>
</feature>
<evidence type="ECO:0000256" key="3">
    <source>
        <dbReference type="ARBA" id="ARBA00022679"/>
    </source>
</evidence>
<feature type="compositionally biased region" description="Acidic residues" evidence="12">
    <location>
        <begin position="127"/>
        <end position="136"/>
    </location>
</feature>
<dbReference type="GO" id="GO:0003755">
    <property type="term" value="F:peptidyl-prolyl cis-trans isomerase activity"/>
    <property type="evidence" value="ECO:0007669"/>
    <property type="project" value="UniProtKB-KW"/>
</dbReference>
<evidence type="ECO:0000259" key="13">
    <source>
        <dbReference type="PROSITE" id="PS50011"/>
    </source>
</evidence>
<evidence type="ECO:0000256" key="6">
    <source>
        <dbReference type="ARBA" id="ARBA00022840"/>
    </source>
</evidence>
<evidence type="ECO:0000256" key="5">
    <source>
        <dbReference type="ARBA" id="ARBA00022777"/>
    </source>
</evidence>
<dbReference type="SMART" id="SM00133">
    <property type="entry name" value="S_TK_X"/>
    <property type="match status" value="1"/>
</dbReference>
<accession>A0A9P7HFY0</accession>
<feature type="compositionally biased region" description="Acidic residues" evidence="12">
    <location>
        <begin position="90"/>
        <end position="100"/>
    </location>
</feature>
<feature type="compositionally biased region" description="Basic residues" evidence="12">
    <location>
        <begin position="311"/>
        <end position="320"/>
    </location>
</feature>
<evidence type="ECO:0000256" key="4">
    <source>
        <dbReference type="ARBA" id="ARBA00022741"/>
    </source>
</evidence>
<dbReference type="InterPro" id="IPR008271">
    <property type="entry name" value="Ser/Thr_kinase_AS"/>
</dbReference>
<keyword evidence="3" id="KW-0808">Transferase</keyword>
<keyword evidence="17" id="KW-1185">Reference proteome</keyword>
<dbReference type="GO" id="GO:0005524">
    <property type="term" value="F:ATP binding"/>
    <property type="evidence" value="ECO:0007669"/>
    <property type="project" value="UniProtKB-UniRule"/>
</dbReference>
<feature type="region of interest" description="Disordered" evidence="12">
    <location>
        <begin position="222"/>
        <end position="241"/>
    </location>
</feature>
<evidence type="ECO:0000313" key="17">
    <source>
        <dbReference type="Proteomes" id="UP000782241"/>
    </source>
</evidence>
<keyword evidence="5" id="KW-0418">Kinase</keyword>
<dbReference type="PROSITE" id="PS51285">
    <property type="entry name" value="AGC_KINASE_CTER"/>
    <property type="match status" value="1"/>
</dbReference>
<protein>
    <recommendedName>
        <fullName evidence="10">peptidylprolyl isomerase</fullName>
        <ecNumber evidence="10">5.2.1.8</ecNumber>
    </recommendedName>
</protein>
<dbReference type="SMART" id="SM00220">
    <property type="entry name" value="S_TKc"/>
    <property type="match status" value="1"/>
</dbReference>
<comment type="caution">
    <text evidence="16">The sequence shown here is derived from an EMBL/GenBank/DDBJ whole genome shotgun (WGS) entry which is preliminary data.</text>
</comment>
<evidence type="ECO:0000256" key="7">
    <source>
        <dbReference type="ARBA" id="ARBA00023110"/>
    </source>
</evidence>
<feature type="region of interest" description="Disordered" evidence="12">
    <location>
        <begin position="310"/>
        <end position="330"/>
    </location>
</feature>
<dbReference type="InterPro" id="IPR050839">
    <property type="entry name" value="Rho-assoc_Ser/Thr_Kinase"/>
</dbReference>
<keyword evidence="4 11" id="KW-0547">Nucleotide-binding</keyword>
<feature type="compositionally biased region" description="Polar residues" evidence="12">
    <location>
        <begin position="621"/>
        <end position="638"/>
    </location>
</feature>
<dbReference type="PANTHER" id="PTHR22988">
    <property type="entry name" value="MYOTONIC DYSTROPHY S/T KINASE-RELATED"/>
    <property type="match status" value="1"/>
</dbReference>
<feature type="compositionally biased region" description="Basic and acidic residues" evidence="12">
    <location>
        <begin position="569"/>
        <end position="579"/>
    </location>
</feature>
<proteinExistence type="inferred from homology"/>
<dbReference type="Gene3D" id="3.30.200.20">
    <property type="entry name" value="Phosphorylase Kinase, domain 1"/>
    <property type="match status" value="2"/>
</dbReference>
<evidence type="ECO:0000256" key="8">
    <source>
        <dbReference type="ARBA" id="ARBA00023235"/>
    </source>
</evidence>
<dbReference type="Gene3D" id="3.10.50.40">
    <property type="match status" value="1"/>
</dbReference>
<comment type="catalytic activity">
    <reaction evidence="1 10">
        <text>[protein]-peptidylproline (omega=180) = [protein]-peptidylproline (omega=0)</text>
        <dbReference type="Rhea" id="RHEA:16237"/>
        <dbReference type="Rhea" id="RHEA-COMP:10747"/>
        <dbReference type="Rhea" id="RHEA-COMP:10748"/>
        <dbReference type="ChEBI" id="CHEBI:83833"/>
        <dbReference type="ChEBI" id="CHEBI:83834"/>
        <dbReference type="EC" id="5.2.1.8"/>
    </reaction>
</comment>
<dbReference type="InterPro" id="IPR001179">
    <property type="entry name" value="PPIase_FKBP_dom"/>
</dbReference>
<feature type="compositionally biased region" description="Acidic residues" evidence="12">
    <location>
        <begin position="248"/>
        <end position="261"/>
    </location>
</feature>
<dbReference type="Pfam" id="PF00069">
    <property type="entry name" value="Pkinase"/>
    <property type="match status" value="1"/>
</dbReference>
<dbReference type="Pfam" id="PF17800">
    <property type="entry name" value="NPL"/>
    <property type="match status" value="1"/>
</dbReference>
<feature type="domain" description="AGC-kinase C-terminal" evidence="15">
    <location>
        <begin position="1130"/>
        <end position="1200"/>
    </location>
</feature>
<name>A0A9P7HFY0_9HYPO</name>
<feature type="region of interest" description="Disordered" evidence="12">
    <location>
        <begin position="248"/>
        <end position="292"/>
    </location>
</feature>
<dbReference type="InterPro" id="IPR017441">
    <property type="entry name" value="Protein_kinase_ATP_BS"/>
</dbReference>
<evidence type="ECO:0000259" key="14">
    <source>
        <dbReference type="PROSITE" id="PS50059"/>
    </source>
</evidence>
<dbReference type="SUPFAM" id="SSF54534">
    <property type="entry name" value="FKBP-like"/>
    <property type="match status" value="1"/>
</dbReference>
<reference evidence="16" key="1">
    <citation type="submission" date="2021-04" db="EMBL/GenBank/DDBJ databases">
        <title>Draft genome of Fusarium avenaceum strain F156N33, isolated from an atmospheric sample in Virginia.</title>
        <authorList>
            <person name="Yang S."/>
            <person name="Vinatzer B.A."/>
            <person name="Coleman J."/>
        </authorList>
    </citation>
    <scope>NUCLEOTIDE SEQUENCE</scope>
    <source>
        <strain evidence="16">F156N33</strain>
    </source>
</reference>
<evidence type="ECO:0000256" key="11">
    <source>
        <dbReference type="PROSITE-ProRule" id="PRU10141"/>
    </source>
</evidence>
<feature type="region of interest" description="Disordered" evidence="12">
    <location>
        <begin position="510"/>
        <end position="579"/>
    </location>
</feature>
<evidence type="ECO:0000256" key="1">
    <source>
        <dbReference type="ARBA" id="ARBA00000971"/>
    </source>
</evidence>
<feature type="compositionally biased region" description="Basic residues" evidence="12">
    <location>
        <begin position="526"/>
        <end position="541"/>
    </location>
</feature>
<keyword evidence="2" id="KW-0723">Serine/threonine-protein kinase</keyword>
<dbReference type="InterPro" id="IPR041232">
    <property type="entry name" value="NPL"/>
</dbReference>
<dbReference type="EC" id="5.2.1.8" evidence="10"/>
<gene>
    <name evidence="16" type="ORF">KAF25_006822</name>
</gene>
<dbReference type="InterPro" id="IPR046357">
    <property type="entry name" value="PPIase_dom_sf"/>
</dbReference>
<dbReference type="EMBL" id="JAGPUO010000003">
    <property type="protein sequence ID" value="KAG5664237.1"/>
    <property type="molecule type" value="Genomic_DNA"/>
</dbReference>
<dbReference type="Gene3D" id="2.60.120.340">
    <property type="entry name" value="Nucleoplasmin core domain"/>
    <property type="match status" value="1"/>
</dbReference>
<feature type="region of interest" description="Disordered" evidence="12">
    <location>
        <begin position="618"/>
        <end position="682"/>
    </location>
</feature>
<dbReference type="PROSITE" id="PS50059">
    <property type="entry name" value="FKBP_PPIASE"/>
    <property type="match status" value="1"/>
</dbReference>
<dbReference type="Proteomes" id="UP000782241">
    <property type="component" value="Unassembled WGS sequence"/>
</dbReference>
<dbReference type="SUPFAM" id="SSF56112">
    <property type="entry name" value="Protein kinase-like (PK-like)"/>
    <property type="match status" value="1"/>
</dbReference>
<keyword evidence="6 11" id="KW-0067">ATP-binding</keyword>
<evidence type="ECO:0000313" key="16">
    <source>
        <dbReference type="EMBL" id="KAG5664237.1"/>
    </source>
</evidence>
<dbReference type="PROSITE" id="PS00107">
    <property type="entry name" value="PROTEIN_KINASE_ATP"/>
    <property type="match status" value="1"/>
</dbReference>
<dbReference type="InterPro" id="IPR000961">
    <property type="entry name" value="AGC-kinase_C"/>
</dbReference>
<evidence type="ECO:0000259" key="15">
    <source>
        <dbReference type="PROSITE" id="PS51285"/>
    </source>
</evidence>
<feature type="domain" description="PPIase FKBP-type" evidence="14">
    <location>
        <begin position="386"/>
        <end position="472"/>
    </location>
</feature>
<keyword evidence="8 10" id="KW-0413">Isomerase</keyword>
<evidence type="ECO:0000256" key="10">
    <source>
        <dbReference type="PROSITE-ProRule" id="PRU00277"/>
    </source>
</evidence>
<dbReference type="PROSITE" id="PS50011">
    <property type="entry name" value="PROTEIN_KINASE_DOM"/>
    <property type="match status" value="1"/>
</dbReference>
<feature type="compositionally biased region" description="Acidic residues" evidence="12">
    <location>
        <begin position="69"/>
        <end position="80"/>
    </location>
</feature>
<sequence>MSAVPGPVYGLEVPPGEILIPAAMEFPASFRITMAAVDPTEEAEADDEGNVPAVARSTLRLVKRAFPGLEEDDEEDEIDEEYMKALLAGSDDEEDSDEEANGGPSDPVKAKKQRQAAAIKKLLESAAQEESDEEMEDAKPNGKAKAKGKAKATQVDDDEEDEEEDSDDDSEEGGDLENFVICTLDTEKNYQQPLDITVNHGEQVFFVVTGTHTIYLTGNYIMDDDEDDEDDEDDDEYDLSPDELEYALEGEDSDASDELDGVSDPRIEELEDDEEEAPKLVAASKGKNKRAADEATEGLDELISKDDAKLSKKQQKKLKNNKGEAVAAEEKKDAKKVQFAKNLEQGPTGSTTEKAKQPKAATGVKVVQGVTIDDRTVGNGRTVKNGDTVGVRYIGKLQNGKQFDANKKGKPFSFKAGKGQVIKGWDIGVVGMAIGGERRLTIPASLAYGSRGLPGIPANSTLIFDVKLLEINIMAPALLKKASQHFIRLSSCDSKNAFITPVGPEGVGADSLDEQYARKPGNGSSKKWKPFRAAFNRRKNTRSGAESGKDANTLPEERVKTRLLNKYRPQREGVTRSTHAKDFIGKLRLNPIAMSSNSTLLIRTTPRRLSSSLQLLKHPQMNESDTPPSSEVTGSPSQTGEESTEKTSLESSPSQKNTEAAERRYNRRNPWTRSSPEGRALSTIPEAGVIQARPTVATVERAAAAKIFLETYFNELLYKPDARTLRSQCLEAQLCNCLLISSDEKERIRIQYRSQETCHLRELRAMKANSLYRRGRKESSMSVNNYEPLQILGKGSFGVVRLVREKPAQGHAFPRQVYAMKVIRKSEMLRNSQEGHLRAERDFLVASEGSQWAVPLIASFQDPANLYLVIEYMPGGDFLGLLIRQNILQEPIAQFYIAEMILAVEEAHRLNFIHRDIKPDNFLISGTGHLKISDFGLAFDDHWSHDAAYYNTHRYSLVHRLGISITGDEADQKSSKNILKQLELYRSLVSGLDRHGKYPLERNEDLRNLIGWRNQHGARTAARSMVGTSQYMAPEVVQGHDYDGRYGRKQTKQNILKFKTNFAFPLRPYVSDKCKDLICRLIQDKDIRLCSRKYQMKYRGPFDGPRTTYYSGRYVFPDDAEDIKAHRWFKNTPWDRLQSMPPPFTPNLKSDDDAHYFEESEPLEEWSESIPSNVFLNSEDVGELLFGFDTHVQQKAMELIKTPFDAAKLLSIDRDLDASKEFQPTEKATLKQFVRFYGRKERKRPRDMLLRDRNTKKTSLRIRKETAFMGYTWRRMRPGGYVEQRTQGIPVMGEGQDLA</sequence>
<feature type="region of interest" description="Disordered" evidence="12">
    <location>
        <begin position="67"/>
        <end position="180"/>
    </location>
</feature>
<organism evidence="16 17">
    <name type="scientific">Fusarium avenaceum</name>
    <dbReference type="NCBI Taxonomy" id="40199"/>
    <lineage>
        <taxon>Eukaryota</taxon>
        <taxon>Fungi</taxon>
        <taxon>Dikarya</taxon>
        <taxon>Ascomycota</taxon>
        <taxon>Pezizomycotina</taxon>
        <taxon>Sordariomycetes</taxon>
        <taxon>Hypocreomycetidae</taxon>
        <taxon>Hypocreales</taxon>
        <taxon>Nectriaceae</taxon>
        <taxon>Fusarium</taxon>
        <taxon>Fusarium tricinctum species complex</taxon>
    </lineage>
</organism>
<keyword evidence="7 10" id="KW-0697">Rotamase</keyword>
<dbReference type="PROSITE" id="PS00108">
    <property type="entry name" value="PROTEIN_KINASE_ST"/>
    <property type="match status" value="1"/>
</dbReference>
<dbReference type="GO" id="GO:0004674">
    <property type="term" value="F:protein serine/threonine kinase activity"/>
    <property type="evidence" value="ECO:0007669"/>
    <property type="project" value="UniProtKB-KW"/>
</dbReference>
<evidence type="ECO:0000256" key="2">
    <source>
        <dbReference type="ARBA" id="ARBA00022527"/>
    </source>
</evidence>
<dbReference type="FunFam" id="3.10.50.40:FF:000006">
    <property type="entry name" value="Peptidyl-prolyl cis-trans isomerase"/>
    <property type="match status" value="1"/>
</dbReference>
<dbReference type="Gene3D" id="1.10.510.10">
    <property type="entry name" value="Transferase(Phosphotransferase) domain 1"/>
    <property type="match status" value="2"/>
</dbReference>
<feature type="domain" description="Protein kinase" evidence="13">
    <location>
        <begin position="786"/>
        <end position="1129"/>
    </location>
</feature>
<dbReference type="Pfam" id="PF00254">
    <property type="entry name" value="FKBP_C"/>
    <property type="match status" value="1"/>
</dbReference>
<dbReference type="InterPro" id="IPR011009">
    <property type="entry name" value="Kinase-like_dom_sf"/>
</dbReference>
<dbReference type="InterPro" id="IPR000719">
    <property type="entry name" value="Prot_kinase_dom"/>
</dbReference>
<feature type="compositionally biased region" description="Acidic residues" evidence="12">
    <location>
        <begin position="155"/>
        <end position="175"/>
    </location>
</feature>
<evidence type="ECO:0000256" key="12">
    <source>
        <dbReference type="SAM" id="MobiDB-lite"/>
    </source>
</evidence>
<evidence type="ECO:0000256" key="9">
    <source>
        <dbReference type="ARBA" id="ARBA00038271"/>
    </source>
</evidence>